<organism evidence="3 4">
    <name type="scientific">Mytilus galloprovincialis</name>
    <name type="common">Mediterranean mussel</name>
    <dbReference type="NCBI Taxonomy" id="29158"/>
    <lineage>
        <taxon>Eukaryota</taxon>
        <taxon>Metazoa</taxon>
        <taxon>Spiralia</taxon>
        <taxon>Lophotrochozoa</taxon>
        <taxon>Mollusca</taxon>
        <taxon>Bivalvia</taxon>
        <taxon>Autobranchia</taxon>
        <taxon>Pteriomorphia</taxon>
        <taxon>Mytilida</taxon>
        <taxon>Mytiloidea</taxon>
        <taxon>Mytilidae</taxon>
        <taxon>Mytilinae</taxon>
        <taxon>Mytilus</taxon>
    </lineage>
</organism>
<dbReference type="Gene3D" id="1.25.40.20">
    <property type="entry name" value="Ankyrin repeat-containing domain"/>
    <property type="match status" value="1"/>
</dbReference>
<proteinExistence type="predicted"/>
<dbReference type="InterPro" id="IPR019734">
    <property type="entry name" value="TPR_rpt"/>
</dbReference>
<dbReference type="SUPFAM" id="SSF48403">
    <property type="entry name" value="Ankyrin repeat"/>
    <property type="match status" value="1"/>
</dbReference>
<dbReference type="Gene3D" id="1.25.40.10">
    <property type="entry name" value="Tetratricopeptide repeat domain"/>
    <property type="match status" value="3"/>
</dbReference>
<dbReference type="SUPFAM" id="SSF48452">
    <property type="entry name" value="TPR-like"/>
    <property type="match status" value="3"/>
</dbReference>
<dbReference type="OrthoDB" id="6161681at2759"/>
<sequence length="1832" mass="207414">MAYFPQPPGINFMQANVNVAVATIQQLKCNAKEALKHNDNAQALVAYNQAIFLAYQVSIPPDEFGKLLCNRSLVYYNLKDYRSSLADATSASGFYPQFYKGHYRQGLAWKSLNEPVHAVGFFANAVKYCQETNQNTQDMVACYTELINVLCEVEDILEIDSFIKNPESEKVKDLILKRHSSNCQWKAIFYLLIGNVIGADSKLAGSFANCNCSSLSLLKMFKETSRTQKREWANKLAIKLLQNGASFQEFENGLDEHVIHFGVKIALQTGSAEFLKYLLSSFMIEPSKINAQCNGDTVLHIIVKDLEIRKTTIGQTIIGLLVNHGCRLDIKDSAGKTPVEYTSKSDQIFRLLQNASNISTGREDVTSIMRIRKMGKDALKADNLEMALEIYTEGLAVCSDKGDLKELSMCYTNRATVYSKLQQHDMALKDAESAIQSDPTWHKAHWRKGRELYLMKKYDESFDAFLLGCVVIQQMCDDTIDLLYGAVIAFPNVPENRKGTMYTQLFSDYFIQFWPKILNRLSKECKWIVIRYLILGLSTEVPTDHAGYGVASSCDTSNIDLSTVFQFIEEAKADKSVTNWLTPTLVVLLFRHKKIFLNFRQDANDTCIHAAVKYALITGDVCLLEQMPIQGARFLEEYLNGNRESPYHVITKNRHTQDCQLMRKVVLILSEKNFTASFRDKEYRLPIDYISKEQFGELHDELLKISDVDGLKTKAQLIQKVEEEMIKKDYTTALEACYRALSTFDLDRMFEFDIVNTELSCLLRNLSDCHLHLGDIQAAINAAGDSVKYNQTCYKAHYMLGNSLLVNKSYQPAFATFVNALLNHCKSRTTTDISIIVEILKKICLTFMRLDKKSRSVDIQAAIPVPVVYSVWVHVLYEFILEKNLVAANFIAKFMLTLKPDNQKMDFNLKPLCDFEVLEKFPECMHFIAYLLRCGCIYTALSTQEGDTFINAAVRMTFFTGIPEVLNILCHCLQAGQHSNITDREGNSCLHIAAAQKIEKSVIARHEFLDSQSQSLSQISSWSQENMETSLSDLNKGIDIISRGHSSPVKFQVRSDISSLKPSTKRTVKRKVVSAIDTVLNGIAPGQSQALFKMIQDKDPESANSSELQEIIVKIHQESTDRNTKQQLLSLIALSHTKKDLQQLIPGLTVYAINEARKHAKTNGHGAIIPKQLPVFRHRMDKDKLDHALDFFFSPSFHQVSSFGVKEMKLDNGNTVTIPEVVRTACHATLINVYTKFCTETEFLPLSRSTLFKILNACPSSRRTNLKGLDNCAADGGASYETLLTTVKEMGNYVVDEEVQVELRDCKDSLNASKIYLKTDFKAHLRKCDKCPDHCINYSLSDPTDQHLQQHCVDHQHDMVCERCNLLPQAVSTIKRRLSELDIPDEVRNDLLASIDVAEAKILEWKSHIVRGVNQDLARILLLEELKDGECLIIMDWAMKFLPLAFREKQSDWFGQKGVNWHVSVCIFKDENQNLMQRTYTHTMDAVKQDWVAVASVLEHTLRTIKIQLPRINTVYLRSDNAGCYHCGSLWLAIPKITETTDMKMAIDKHGGVTSCQAAYVAVDPNSLVKKITCPIKAITKISNVRFNNDDTITAWKAFEIGNGKKISINSTLNDVELNVEVHANFTIPTQPDGIIKKPTMPKQTDSESFNISCPEIGCILYFESYSDMNNHCLLGNHEHQDHKGSTFNDIKLRWKESCFNLTEDTIKFRCETGLKQGANEQIMGWALKKERKVVRFSDNVKSYLSNIFEEGERSGIKANPLTVVRNMRVARDENGNKRFTPKEYLELGQIASFFSRLAVMQRCKTPIADIDQDLDAVILALNKADAVEQLL</sequence>
<dbReference type="PANTHER" id="PTHR22904">
    <property type="entry name" value="TPR REPEAT CONTAINING PROTEIN"/>
    <property type="match status" value="1"/>
</dbReference>
<dbReference type="InterPro" id="IPR011990">
    <property type="entry name" value="TPR-like_helical_dom_sf"/>
</dbReference>
<gene>
    <name evidence="3" type="ORF">MGAL_10B056813</name>
</gene>
<keyword evidence="4" id="KW-1185">Reference proteome</keyword>
<keyword evidence="1" id="KW-0677">Repeat</keyword>
<reference evidence="3" key="1">
    <citation type="submission" date="2018-11" db="EMBL/GenBank/DDBJ databases">
        <authorList>
            <person name="Alioto T."/>
            <person name="Alioto T."/>
        </authorList>
    </citation>
    <scope>NUCLEOTIDE SEQUENCE</scope>
</reference>
<dbReference type="GO" id="GO:0051879">
    <property type="term" value="F:Hsp90 protein binding"/>
    <property type="evidence" value="ECO:0007669"/>
    <property type="project" value="TreeGrafter"/>
</dbReference>
<evidence type="ECO:0000313" key="4">
    <source>
        <dbReference type="Proteomes" id="UP000596742"/>
    </source>
</evidence>
<comment type="caution">
    <text evidence="3">The sequence shown here is derived from an EMBL/GenBank/DDBJ whole genome shotgun (WGS) entry which is preliminary data.</text>
</comment>
<keyword evidence="2" id="KW-0802">TPR repeat</keyword>
<name>A0A8B6HRY5_MYTGA</name>
<dbReference type="InterPro" id="IPR036770">
    <property type="entry name" value="Ankyrin_rpt-contain_sf"/>
</dbReference>
<evidence type="ECO:0000256" key="2">
    <source>
        <dbReference type="ARBA" id="ARBA00022803"/>
    </source>
</evidence>
<evidence type="ECO:0000256" key="1">
    <source>
        <dbReference type="ARBA" id="ARBA00022737"/>
    </source>
</evidence>
<protein>
    <submittedName>
        <fullName evidence="3">Uncharacterized protein</fullName>
    </submittedName>
</protein>
<accession>A0A8B6HRY5</accession>
<dbReference type="EMBL" id="UYJE01010420">
    <property type="protein sequence ID" value="VDI83030.1"/>
    <property type="molecule type" value="Genomic_DNA"/>
</dbReference>
<dbReference type="SMART" id="SM00028">
    <property type="entry name" value="TPR"/>
    <property type="match status" value="8"/>
</dbReference>
<evidence type="ECO:0000313" key="3">
    <source>
        <dbReference type="EMBL" id="VDI83030.1"/>
    </source>
</evidence>
<dbReference type="PANTHER" id="PTHR22904:SF523">
    <property type="entry name" value="STRESS-INDUCED-PHOSPHOPROTEIN 1"/>
    <property type="match status" value="1"/>
</dbReference>
<dbReference type="Proteomes" id="UP000596742">
    <property type="component" value="Unassembled WGS sequence"/>
</dbReference>